<dbReference type="Proteomes" id="UP000799772">
    <property type="component" value="Unassembled WGS sequence"/>
</dbReference>
<protein>
    <submittedName>
        <fullName evidence="7">C2H2 domain-containing protein</fullName>
    </submittedName>
</protein>
<dbReference type="GO" id="GO:0008270">
    <property type="term" value="F:zinc ion binding"/>
    <property type="evidence" value="ECO:0007669"/>
    <property type="project" value="UniProtKB-KW"/>
</dbReference>
<comment type="caution">
    <text evidence="7">The sequence shown here is derived from an EMBL/GenBank/DDBJ whole genome shotgun (WGS) entry which is preliminary data.</text>
</comment>
<dbReference type="FunFam" id="3.30.160.60:FF:002343">
    <property type="entry name" value="Zinc finger protein 33A"/>
    <property type="match status" value="1"/>
</dbReference>
<dbReference type="AlphaFoldDB" id="A0A9P4M6E9"/>
<dbReference type="OrthoDB" id="21416at2759"/>
<evidence type="ECO:0000256" key="4">
    <source>
        <dbReference type="ARBA" id="ARBA00022833"/>
    </source>
</evidence>
<reference evidence="7" key="1">
    <citation type="journal article" date="2020" name="Stud. Mycol.">
        <title>101 Dothideomycetes genomes: a test case for predicting lifestyles and emergence of pathogens.</title>
        <authorList>
            <person name="Haridas S."/>
            <person name="Albert R."/>
            <person name="Binder M."/>
            <person name="Bloem J."/>
            <person name="Labutti K."/>
            <person name="Salamov A."/>
            <person name="Andreopoulos B."/>
            <person name="Baker S."/>
            <person name="Barry K."/>
            <person name="Bills G."/>
            <person name="Bluhm B."/>
            <person name="Cannon C."/>
            <person name="Castanera R."/>
            <person name="Culley D."/>
            <person name="Daum C."/>
            <person name="Ezra D."/>
            <person name="Gonzalez J."/>
            <person name="Henrissat B."/>
            <person name="Kuo A."/>
            <person name="Liang C."/>
            <person name="Lipzen A."/>
            <person name="Lutzoni F."/>
            <person name="Magnuson J."/>
            <person name="Mondo S."/>
            <person name="Nolan M."/>
            <person name="Ohm R."/>
            <person name="Pangilinan J."/>
            <person name="Park H.-J."/>
            <person name="Ramirez L."/>
            <person name="Alfaro M."/>
            <person name="Sun H."/>
            <person name="Tritt A."/>
            <person name="Yoshinaga Y."/>
            <person name="Zwiers L.-H."/>
            <person name="Turgeon B."/>
            <person name="Goodwin S."/>
            <person name="Spatafora J."/>
            <person name="Crous P."/>
            <person name="Grigoriev I."/>
        </authorList>
    </citation>
    <scope>NUCLEOTIDE SEQUENCE</scope>
    <source>
        <strain evidence="7">CBS 133067</strain>
    </source>
</reference>
<keyword evidence="3 5" id="KW-0863">Zinc-finger</keyword>
<dbReference type="InterPro" id="IPR013087">
    <property type="entry name" value="Znf_C2H2_type"/>
</dbReference>
<dbReference type="InterPro" id="IPR056125">
    <property type="entry name" value="DUF7708"/>
</dbReference>
<dbReference type="Gene3D" id="3.30.160.60">
    <property type="entry name" value="Classic Zinc Finger"/>
    <property type="match status" value="2"/>
</dbReference>
<evidence type="ECO:0000259" key="6">
    <source>
        <dbReference type="PROSITE" id="PS50157"/>
    </source>
</evidence>
<dbReference type="InterPro" id="IPR056884">
    <property type="entry name" value="NPHP3-like_N"/>
</dbReference>
<dbReference type="PROSITE" id="PS50157">
    <property type="entry name" value="ZINC_FINGER_C2H2_2"/>
    <property type="match status" value="2"/>
</dbReference>
<sequence>MADLKLKDSFDTALTKFKTRLTPKELKDFEFTTLEDVQTTAIQIQKTQEVTRTNMNMTRIKSFLEAMEQFGSIVEVFLNANEFIAFIWGPMKFMLQAASTWTDSFDVLLDAYEQIGESIPLLMEYKKLFDQNEEMRTVLGLVYTDILEFHRRAIRFFFGKVWRQIFRSVWKDFKTRFHNQYHRDRQSLKKREEAEANQSYVVVIDWFAGASSNVEDHEAHRSIRKASKASGNWILRHPKIENWRESDIPVSSLLWLKGIPGAGKTILASVVIDECLKDAKNPTAYYYCKANDPSRNTCLSILKGLLSQLLSQCRVLVPFCSDKRMLSGEVVLSSTSLASQLIKLFCETLPKIFMVVDGLDECEPGQRKLFLSEITSLIARCDEQEPGRLRVLIISQDFKDIERAFSTLVSPPGVTSLEARDIKDDIRVFVLDKCSLLQHKFELSQKQTSGICDMTCIGSRGMFLFAVLVMENLNAQETRDQLYEEISEHHFPRGLEQAPLKCLEIQAAISIEPDRDTIDFESRKLRSHIHELCGSLVSILPGDRVELVHITARIHFAKSDIIRVAIVECGLAALCFRYLTFPCFKKDVTEPQLLNYALNGDFGFQDYAVAKWSQHVKAIVDAKDEVLGTDTDAQTAMNELIDSLEDFMICFSIETDQNSFPPASLAACEGFQESPLYDYLLGIWTHISSHENKGPTARNDISLSALNETFTRNRTLLEKSSPDRQTLQYFYGDRTFKCRKLTCYYFHEGFKDAKTRDHHLKRHDRPFSCEVPDCTIAEFGFASNKELEKHRRTFHPQPEDQMELFPVKKKTIESRWRCDLCNKNFSRGFHLRNHQLSHAGERPHVCSDCGKAFTRANDRKRHEKIHTRR</sequence>
<feature type="domain" description="C2H2-type" evidence="6">
    <location>
        <begin position="844"/>
        <end position="869"/>
    </location>
</feature>
<evidence type="ECO:0000256" key="2">
    <source>
        <dbReference type="ARBA" id="ARBA00022737"/>
    </source>
</evidence>
<evidence type="ECO:0000313" key="8">
    <source>
        <dbReference type="Proteomes" id="UP000799772"/>
    </source>
</evidence>
<organism evidence="7 8">
    <name type="scientific">Rhizodiscina lignyota</name>
    <dbReference type="NCBI Taxonomy" id="1504668"/>
    <lineage>
        <taxon>Eukaryota</taxon>
        <taxon>Fungi</taxon>
        <taxon>Dikarya</taxon>
        <taxon>Ascomycota</taxon>
        <taxon>Pezizomycotina</taxon>
        <taxon>Dothideomycetes</taxon>
        <taxon>Pleosporomycetidae</taxon>
        <taxon>Aulographales</taxon>
        <taxon>Rhizodiscinaceae</taxon>
        <taxon>Rhizodiscina</taxon>
    </lineage>
</organism>
<proteinExistence type="predicted"/>
<dbReference type="SUPFAM" id="SSF52540">
    <property type="entry name" value="P-loop containing nucleoside triphosphate hydrolases"/>
    <property type="match status" value="1"/>
</dbReference>
<dbReference type="PANTHER" id="PTHR10039">
    <property type="entry name" value="AMELOGENIN"/>
    <property type="match status" value="1"/>
</dbReference>
<evidence type="ECO:0000313" key="7">
    <source>
        <dbReference type="EMBL" id="KAF2096252.1"/>
    </source>
</evidence>
<dbReference type="SMART" id="SM00355">
    <property type="entry name" value="ZnF_C2H2"/>
    <property type="match status" value="4"/>
</dbReference>
<dbReference type="Pfam" id="PF24883">
    <property type="entry name" value="NPHP3_N"/>
    <property type="match status" value="1"/>
</dbReference>
<dbReference type="Pfam" id="PF24809">
    <property type="entry name" value="DUF7708"/>
    <property type="match status" value="1"/>
</dbReference>
<keyword evidence="2" id="KW-0677">Repeat</keyword>
<evidence type="ECO:0000256" key="5">
    <source>
        <dbReference type="PROSITE-ProRule" id="PRU00042"/>
    </source>
</evidence>
<keyword evidence="4" id="KW-0862">Zinc</keyword>
<gene>
    <name evidence="7" type="ORF">NA57DRAFT_67766</name>
</gene>
<feature type="domain" description="C2H2-type" evidence="6">
    <location>
        <begin position="816"/>
        <end position="843"/>
    </location>
</feature>
<dbReference type="Gene3D" id="3.40.50.300">
    <property type="entry name" value="P-loop containing nucleotide triphosphate hydrolases"/>
    <property type="match status" value="1"/>
</dbReference>
<evidence type="ECO:0000256" key="1">
    <source>
        <dbReference type="ARBA" id="ARBA00022723"/>
    </source>
</evidence>
<name>A0A9P4M6E9_9PEZI</name>
<keyword evidence="1" id="KW-0479">Metal-binding</keyword>
<evidence type="ECO:0000256" key="3">
    <source>
        <dbReference type="ARBA" id="ARBA00022771"/>
    </source>
</evidence>
<accession>A0A9P4M6E9</accession>
<dbReference type="InterPro" id="IPR027417">
    <property type="entry name" value="P-loop_NTPase"/>
</dbReference>
<dbReference type="SUPFAM" id="SSF57667">
    <property type="entry name" value="beta-beta-alpha zinc fingers"/>
    <property type="match status" value="1"/>
</dbReference>
<keyword evidence="8" id="KW-1185">Reference proteome</keyword>
<dbReference type="PANTHER" id="PTHR10039:SF14">
    <property type="entry name" value="NACHT DOMAIN-CONTAINING PROTEIN"/>
    <property type="match status" value="1"/>
</dbReference>
<dbReference type="PROSITE" id="PS00028">
    <property type="entry name" value="ZINC_FINGER_C2H2_1"/>
    <property type="match status" value="2"/>
</dbReference>
<dbReference type="InterPro" id="IPR036236">
    <property type="entry name" value="Znf_C2H2_sf"/>
</dbReference>
<dbReference type="EMBL" id="ML978130">
    <property type="protein sequence ID" value="KAF2096252.1"/>
    <property type="molecule type" value="Genomic_DNA"/>
</dbReference>